<evidence type="ECO:0000313" key="2">
    <source>
        <dbReference type="EMBL" id="MCM0621361.1"/>
    </source>
</evidence>
<reference evidence="2" key="1">
    <citation type="submission" date="2022-05" db="EMBL/GenBank/DDBJ databases">
        <authorList>
            <person name="Tuo L."/>
        </authorList>
    </citation>
    <scope>NUCLEOTIDE SEQUENCE</scope>
    <source>
        <strain evidence="2">BSK12Z-4</strain>
    </source>
</reference>
<evidence type="ECO:0000313" key="3">
    <source>
        <dbReference type="Proteomes" id="UP001139485"/>
    </source>
</evidence>
<dbReference type="PANTHER" id="PTHR18964:SF149">
    <property type="entry name" value="BIFUNCTIONAL UDP-N-ACETYLGLUCOSAMINE 2-EPIMERASE_N-ACETYLMANNOSAMINE KINASE"/>
    <property type="match status" value="1"/>
</dbReference>
<organism evidence="2 3">
    <name type="scientific">Nocardioides bruguierae</name>
    <dbReference type="NCBI Taxonomy" id="2945102"/>
    <lineage>
        <taxon>Bacteria</taxon>
        <taxon>Bacillati</taxon>
        <taxon>Actinomycetota</taxon>
        <taxon>Actinomycetes</taxon>
        <taxon>Propionibacteriales</taxon>
        <taxon>Nocardioidaceae</taxon>
        <taxon>Nocardioides</taxon>
    </lineage>
</organism>
<dbReference type="InterPro" id="IPR043129">
    <property type="entry name" value="ATPase_NBD"/>
</dbReference>
<gene>
    <name evidence="2" type="ORF">M8330_13785</name>
</gene>
<comment type="similarity">
    <text evidence="1">Belongs to the ROK (NagC/XylR) family.</text>
</comment>
<proteinExistence type="inferred from homology"/>
<dbReference type="InterPro" id="IPR000600">
    <property type="entry name" value="ROK"/>
</dbReference>
<dbReference type="Proteomes" id="UP001139485">
    <property type="component" value="Unassembled WGS sequence"/>
</dbReference>
<name>A0A9X2D905_9ACTN</name>
<evidence type="ECO:0000256" key="1">
    <source>
        <dbReference type="ARBA" id="ARBA00006479"/>
    </source>
</evidence>
<dbReference type="SUPFAM" id="SSF53067">
    <property type="entry name" value="Actin-like ATPase domain"/>
    <property type="match status" value="1"/>
</dbReference>
<dbReference type="Pfam" id="PF00480">
    <property type="entry name" value="ROK"/>
    <property type="match status" value="1"/>
</dbReference>
<dbReference type="InterPro" id="IPR049874">
    <property type="entry name" value="ROK_cs"/>
</dbReference>
<sequence length="308" mass="30710">MGVRVGVDVGGTKVLAGVVAAPEGPVRSRTSWATVGDPAPYETLLAHVAQLIADLGGPAAVDGVGVGVPGPLDPTGEQLSVAPNLAGLGRRGLRTELEQAWGVPVRLENDANVAALGEARAGAGRGSDSFLYVCLGTGIGGAVVHEGALVRGAFRAAGEIGHVPIRPGGLPCGCGGRGCYEQYASGTALGRLARERGWPDSHSLVAAAAAGDLPAIAVLDVFADAVAEGLVHAVLLLDPEVVVLGGGVAAAGTLLSRAVERALGDRLVTRAAEPLPEVRTSTLGPDAAVLGAAYLVDRPTAPLRARAG</sequence>
<accession>A0A9X2D905</accession>
<dbReference type="EMBL" id="JAMOIL010000017">
    <property type="protein sequence ID" value="MCM0621361.1"/>
    <property type="molecule type" value="Genomic_DNA"/>
</dbReference>
<dbReference type="PROSITE" id="PS01125">
    <property type="entry name" value="ROK"/>
    <property type="match status" value="1"/>
</dbReference>
<dbReference type="PANTHER" id="PTHR18964">
    <property type="entry name" value="ROK (REPRESSOR, ORF, KINASE) FAMILY"/>
    <property type="match status" value="1"/>
</dbReference>
<dbReference type="Gene3D" id="3.30.420.40">
    <property type="match status" value="2"/>
</dbReference>
<comment type="caution">
    <text evidence="2">The sequence shown here is derived from an EMBL/GenBank/DDBJ whole genome shotgun (WGS) entry which is preliminary data.</text>
</comment>
<keyword evidence="3" id="KW-1185">Reference proteome</keyword>
<protein>
    <submittedName>
        <fullName evidence="2">ROK family protein</fullName>
    </submittedName>
</protein>
<dbReference type="RefSeq" id="WP_250056255.1">
    <property type="nucleotide sequence ID" value="NZ_JAMJPH010000028.1"/>
</dbReference>
<dbReference type="AlphaFoldDB" id="A0A9X2D905"/>